<feature type="transmembrane region" description="Helical" evidence="5">
    <location>
        <begin position="355"/>
        <end position="376"/>
    </location>
</feature>
<dbReference type="InterPro" id="IPR004841">
    <property type="entry name" value="AA-permease/SLC12A_dom"/>
</dbReference>
<keyword evidence="9" id="KW-1185">Reference proteome</keyword>
<dbReference type="Gene3D" id="1.20.1740.10">
    <property type="entry name" value="Amino acid/polyamine transporter I"/>
    <property type="match status" value="1"/>
</dbReference>
<reference evidence="8 9" key="1">
    <citation type="submission" date="2024-02" db="EMBL/GenBank/DDBJ databases">
        <title>Rhodopirellula caenicola NBRC 110016.</title>
        <authorList>
            <person name="Ichikawa N."/>
            <person name="Katano-Makiyama Y."/>
            <person name="Hidaka K."/>
        </authorList>
    </citation>
    <scope>NUCLEOTIDE SEQUENCE [LARGE SCALE GENOMIC DNA]</scope>
    <source>
        <strain evidence="8 9">NBRC 110016</strain>
    </source>
</reference>
<evidence type="ECO:0000256" key="4">
    <source>
        <dbReference type="ARBA" id="ARBA00023136"/>
    </source>
</evidence>
<evidence type="ECO:0000256" key="5">
    <source>
        <dbReference type="SAM" id="Phobius"/>
    </source>
</evidence>
<feature type="domain" description="SLC12A transporter C-terminal" evidence="7">
    <location>
        <begin position="479"/>
        <end position="565"/>
    </location>
</feature>
<feature type="transmembrane region" description="Helical" evidence="5">
    <location>
        <begin position="201"/>
        <end position="220"/>
    </location>
</feature>
<proteinExistence type="predicted"/>
<keyword evidence="4 5" id="KW-0472">Membrane</keyword>
<dbReference type="Pfam" id="PF00324">
    <property type="entry name" value="AA_permease"/>
    <property type="match status" value="1"/>
</dbReference>
<evidence type="ECO:0008006" key="10">
    <source>
        <dbReference type="Google" id="ProtNLM"/>
    </source>
</evidence>
<keyword evidence="3 5" id="KW-1133">Transmembrane helix</keyword>
<feature type="transmembrane region" description="Helical" evidence="5">
    <location>
        <begin position="162"/>
        <end position="181"/>
    </location>
</feature>
<dbReference type="PANTHER" id="PTHR11827:SF72">
    <property type="entry name" value="GH08340P"/>
    <property type="match status" value="1"/>
</dbReference>
<feature type="transmembrane region" description="Helical" evidence="5">
    <location>
        <begin position="275"/>
        <end position="295"/>
    </location>
</feature>
<feature type="transmembrane region" description="Helical" evidence="5">
    <location>
        <begin position="98"/>
        <end position="120"/>
    </location>
</feature>
<organism evidence="8 9">
    <name type="scientific">Novipirellula caenicola</name>
    <dbReference type="NCBI Taxonomy" id="1536901"/>
    <lineage>
        <taxon>Bacteria</taxon>
        <taxon>Pseudomonadati</taxon>
        <taxon>Planctomycetota</taxon>
        <taxon>Planctomycetia</taxon>
        <taxon>Pirellulales</taxon>
        <taxon>Pirellulaceae</taxon>
        <taxon>Novipirellula</taxon>
    </lineage>
</organism>
<gene>
    <name evidence="8" type="ORF">Rcae01_02657</name>
</gene>
<dbReference type="RefSeq" id="WP_345684087.1">
    <property type="nucleotide sequence ID" value="NZ_BAABRO010000005.1"/>
</dbReference>
<evidence type="ECO:0000313" key="8">
    <source>
        <dbReference type="EMBL" id="GAA5507202.1"/>
    </source>
</evidence>
<name>A0ABP9VTV5_9BACT</name>
<feature type="transmembrane region" description="Helical" evidence="5">
    <location>
        <begin position="132"/>
        <end position="155"/>
    </location>
</feature>
<protein>
    <recommendedName>
        <fullName evidence="10">Amino acid permease</fullName>
    </recommendedName>
</protein>
<evidence type="ECO:0000256" key="3">
    <source>
        <dbReference type="ARBA" id="ARBA00022989"/>
    </source>
</evidence>
<accession>A0ABP9VTV5</accession>
<feature type="transmembrane region" description="Helical" evidence="5">
    <location>
        <begin position="50"/>
        <end position="77"/>
    </location>
</feature>
<feature type="transmembrane region" description="Helical" evidence="5">
    <location>
        <begin position="21"/>
        <end position="44"/>
    </location>
</feature>
<dbReference type="EMBL" id="BAABRO010000005">
    <property type="protein sequence ID" value="GAA5507202.1"/>
    <property type="molecule type" value="Genomic_DNA"/>
</dbReference>
<feature type="transmembrane region" description="Helical" evidence="5">
    <location>
        <begin position="388"/>
        <end position="406"/>
    </location>
</feature>
<evidence type="ECO:0000259" key="7">
    <source>
        <dbReference type="Pfam" id="PF03522"/>
    </source>
</evidence>
<dbReference type="InterPro" id="IPR004842">
    <property type="entry name" value="SLC12A_fam"/>
</dbReference>
<dbReference type="PANTHER" id="PTHR11827">
    <property type="entry name" value="SOLUTE CARRIER FAMILY 12, CATION COTRANSPORTERS"/>
    <property type="match status" value="1"/>
</dbReference>
<dbReference type="InterPro" id="IPR018491">
    <property type="entry name" value="SLC12_C"/>
</dbReference>
<evidence type="ECO:0000259" key="6">
    <source>
        <dbReference type="Pfam" id="PF00324"/>
    </source>
</evidence>
<evidence type="ECO:0000313" key="9">
    <source>
        <dbReference type="Proteomes" id="UP001416858"/>
    </source>
</evidence>
<dbReference type="Pfam" id="PF03522">
    <property type="entry name" value="SLC12"/>
    <property type="match status" value="1"/>
</dbReference>
<keyword evidence="2 5" id="KW-0812">Transmembrane</keyword>
<comment type="caution">
    <text evidence="8">The sequence shown here is derived from an EMBL/GenBank/DDBJ whole genome shotgun (WGS) entry which is preliminary data.</text>
</comment>
<evidence type="ECO:0000256" key="2">
    <source>
        <dbReference type="ARBA" id="ARBA00022692"/>
    </source>
</evidence>
<comment type="subcellular location">
    <subcellularLocation>
        <location evidence="1">Membrane</location>
        <topology evidence="1">Multi-pass membrane protein</topology>
    </subcellularLocation>
</comment>
<dbReference type="Proteomes" id="UP001416858">
    <property type="component" value="Unassembled WGS sequence"/>
</dbReference>
<sequence length="737" mass="79665">MSSASLSSATTKQQSGHRFGTIAGVFTPCMLTILGVIMFLRFGFVVGQAGIIGTILIVLFSNAITLLTTLSLSAIATNTKVEGGGAYFLISRSLGAEFGGAIGLVFFAAQALSVAMYVIGFTEALVGYLPEGTSSTLVASLTNVAVFACVAIGAAWTMKLQFLILAAVLFALFSFYAGAWTQFDTAIFLQNKGMGFSGGESFWTVFALFFPAVTGIMAGANMSGDLRNPARSIPLGTLAAVFVTGLIYLSEAILIGGCRDRETLVTNNLVLSDIAVLPALIAAGVFAATISSALGSMMGAPRILQSLARDRLFRWIQPLGVGSGVNSEPRRAILVTFLISQAGILLADLNTIAPLITMAFLVTYGLLNLATFYESITKNPSYRPRFKFCHWTTSLAGAIGCGVVMLLIDWQWAFVAISLFAALHWYLSKIDLAADFGNVTSGLLFERTRKNLLKLEGELYHPKNWRPFVLALSGTGFSRPHLVVFGHWLTSRTGILTLGQVIQGELDDRHRRRISQERMLHAMIGEHGLNAFPAVVVSSDYVTGVEALVQCQGLGRLRPNVVLLGCPLSADRMKVFGGLLRNLKGLSRSTVVLRRTDEPSDDWRPPSGTVDVWWRGRANGELMVLLAHLLLQNEDWRGRELRLLRVVDNEAGIDEVRNHLDGLLKAARIPGVTKVVVSKDPELAIQTTSRNAAMVFLGMQPPNIGDEEAFFYRTEKLAGGLPRVVFVQSAGGMRLES</sequence>
<feature type="domain" description="Amino acid permease/ SLC12A" evidence="6">
    <location>
        <begin position="25"/>
        <end position="469"/>
    </location>
</feature>
<feature type="transmembrane region" description="Helical" evidence="5">
    <location>
        <begin position="232"/>
        <end position="255"/>
    </location>
</feature>
<evidence type="ECO:0000256" key="1">
    <source>
        <dbReference type="ARBA" id="ARBA00004141"/>
    </source>
</evidence>